<accession>A0A0F6SI84</accession>
<dbReference type="KEGG" id="samy:DB32_008898"/>
<dbReference type="Pfam" id="PF13801">
    <property type="entry name" value="Metal_resist"/>
    <property type="match status" value="1"/>
</dbReference>
<dbReference type="Gene3D" id="1.20.120.1490">
    <property type="match status" value="1"/>
</dbReference>
<dbReference type="InterPro" id="IPR025961">
    <property type="entry name" value="Metal_resist"/>
</dbReference>
<protein>
    <recommendedName>
        <fullName evidence="3">Periplasmic heavy metal sensor</fullName>
    </recommendedName>
</protein>
<dbReference type="AlphaFoldDB" id="A0A0F6SI84"/>
<dbReference type="Proteomes" id="UP000034883">
    <property type="component" value="Chromosome"/>
</dbReference>
<dbReference type="STRING" id="927083.DB32_008898"/>
<evidence type="ECO:0000313" key="2">
    <source>
        <dbReference type="Proteomes" id="UP000034883"/>
    </source>
</evidence>
<dbReference type="EMBL" id="CP011125">
    <property type="protein sequence ID" value="AKF11749.1"/>
    <property type="molecule type" value="Genomic_DNA"/>
</dbReference>
<name>A0A0F6SI84_9BACT</name>
<proteinExistence type="predicted"/>
<evidence type="ECO:0008006" key="3">
    <source>
        <dbReference type="Google" id="ProtNLM"/>
    </source>
</evidence>
<gene>
    <name evidence="1" type="ORF">DB32_008898</name>
</gene>
<keyword evidence="2" id="KW-1185">Reference proteome</keyword>
<sequence length="165" mass="18260">MKVVRGGGACGRGFGHHRHGWHHHDHHGWGGGWRRGGWGGGWMRGLFERLDTSPGQEKVIKQSVEEIFASTRSLRTELDDTRRDIAAALRAGIVDEVQMGELFARHDEKLREVRKAMVGALARVSDALDETQRKQLADLIDRGLAAGGGWGRFGGGPYRGRSDWA</sequence>
<reference evidence="1 2" key="1">
    <citation type="submission" date="2015-03" db="EMBL/GenBank/DDBJ databases">
        <title>Genome assembly of Sandaracinus amylolyticus DSM 53668.</title>
        <authorList>
            <person name="Sharma G."/>
            <person name="Subramanian S."/>
        </authorList>
    </citation>
    <scope>NUCLEOTIDE SEQUENCE [LARGE SCALE GENOMIC DNA]</scope>
    <source>
        <strain evidence="1 2">DSM 53668</strain>
    </source>
</reference>
<evidence type="ECO:0000313" key="1">
    <source>
        <dbReference type="EMBL" id="AKF11749.1"/>
    </source>
</evidence>
<organism evidence="1 2">
    <name type="scientific">Sandaracinus amylolyticus</name>
    <dbReference type="NCBI Taxonomy" id="927083"/>
    <lineage>
        <taxon>Bacteria</taxon>
        <taxon>Pseudomonadati</taxon>
        <taxon>Myxococcota</taxon>
        <taxon>Polyangia</taxon>
        <taxon>Polyangiales</taxon>
        <taxon>Sandaracinaceae</taxon>
        <taxon>Sandaracinus</taxon>
    </lineage>
</organism>